<organism evidence="2 3">
    <name type="scientific">Nocardia pulmonis</name>
    <dbReference type="NCBI Taxonomy" id="2951408"/>
    <lineage>
        <taxon>Bacteria</taxon>
        <taxon>Bacillati</taxon>
        <taxon>Actinomycetota</taxon>
        <taxon>Actinomycetes</taxon>
        <taxon>Mycobacteriales</taxon>
        <taxon>Nocardiaceae</taxon>
        <taxon>Nocardia</taxon>
    </lineage>
</organism>
<dbReference type="Proteomes" id="UP001139157">
    <property type="component" value="Unassembled WGS sequence"/>
</dbReference>
<evidence type="ECO:0000313" key="3">
    <source>
        <dbReference type="Proteomes" id="UP001139157"/>
    </source>
</evidence>
<dbReference type="RefSeq" id="WP_251912908.1">
    <property type="nucleotide sequence ID" value="NZ_JAMRXG010000006.1"/>
</dbReference>
<sequence>MPAGVFVTVDGTTAEVEVPDPRLRRRVAARLVAAARPEAWRVELRTVGRPVPVYVAPTDVVDRAGFIDHERPGPSAASGGGVDDPDAQRPPSTAASPPPSALSEEPPRSGRGSSIPAWREFLTSRGIGWGLAASRTDLIDLWDRHNDRSTP</sequence>
<accession>A0A9X2E8U7</accession>
<name>A0A9X2E8U7_9NOCA</name>
<feature type="region of interest" description="Disordered" evidence="1">
    <location>
        <begin position="65"/>
        <end position="116"/>
    </location>
</feature>
<evidence type="ECO:0000313" key="2">
    <source>
        <dbReference type="EMBL" id="MCM6774990.1"/>
    </source>
</evidence>
<protein>
    <submittedName>
        <fullName evidence="2">Uncharacterized protein</fullName>
    </submittedName>
</protein>
<gene>
    <name evidence="2" type="ORF">NDR86_16055</name>
</gene>
<dbReference type="AlphaFoldDB" id="A0A9X2E8U7"/>
<reference evidence="2" key="1">
    <citation type="submission" date="2022-06" db="EMBL/GenBank/DDBJ databases">
        <title>Novel species in genus nocardia.</title>
        <authorList>
            <person name="Li F."/>
        </authorList>
    </citation>
    <scope>NUCLEOTIDE SEQUENCE</scope>
    <source>
        <strain evidence="2">CDC141</strain>
    </source>
</reference>
<evidence type="ECO:0000256" key="1">
    <source>
        <dbReference type="SAM" id="MobiDB-lite"/>
    </source>
</evidence>
<comment type="caution">
    <text evidence="2">The sequence shown here is derived from an EMBL/GenBank/DDBJ whole genome shotgun (WGS) entry which is preliminary data.</text>
</comment>
<dbReference type="EMBL" id="JAMRXG010000006">
    <property type="protein sequence ID" value="MCM6774990.1"/>
    <property type="molecule type" value="Genomic_DNA"/>
</dbReference>
<keyword evidence="3" id="KW-1185">Reference proteome</keyword>
<proteinExistence type="predicted"/>